<dbReference type="Pfam" id="PF19655">
    <property type="entry name" value="DUF6158"/>
    <property type="match status" value="1"/>
</dbReference>
<dbReference type="InterPro" id="IPR046156">
    <property type="entry name" value="DUF6158"/>
</dbReference>
<dbReference type="EMBL" id="BAAANT010000030">
    <property type="protein sequence ID" value="GAA2150826.1"/>
    <property type="molecule type" value="Genomic_DNA"/>
</dbReference>
<dbReference type="RefSeq" id="WP_344467773.1">
    <property type="nucleotide sequence ID" value="NZ_BAAANT010000030.1"/>
</dbReference>
<dbReference type="Proteomes" id="UP001422759">
    <property type="component" value="Unassembled WGS sequence"/>
</dbReference>
<feature type="region of interest" description="Disordered" evidence="1">
    <location>
        <begin position="1"/>
        <end position="23"/>
    </location>
</feature>
<name>A0ABP5LNL3_9ACTN</name>
<organism evidence="2 3">
    <name type="scientific">Kitasatospora kazusensis</name>
    <dbReference type="NCBI Taxonomy" id="407974"/>
    <lineage>
        <taxon>Bacteria</taxon>
        <taxon>Bacillati</taxon>
        <taxon>Actinomycetota</taxon>
        <taxon>Actinomycetes</taxon>
        <taxon>Kitasatosporales</taxon>
        <taxon>Streptomycetaceae</taxon>
        <taxon>Kitasatospora</taxon>
    </lineage>
</organism>
<reference evidence="3" key="1">
    <citation type="journal article" date="2019" name="Int. J. Syst. Evol. Microbiol.">
        <title>The Global Catalogue of Microorganisms (GCM) 10K type strain sequencing project: providing services to taxonomists for standard genome sequencing and annotation.</title>
        <authorList>
            <consortium name="The Broad Institute Genomics Platform"/>
            <consortium name="The Broad Institute Genome Sequencing Center for Infectious Disease"/>
            <person name="Wu L."/>
            <person name="Ma J."/>
        </authorList>
    </citation>
    <scope>NUCLEOTIDE SEQUENCE [LARGE SCALE GENOMIC DNA]</scope>
    <source>
        <strain evidence="3">JCM 14560</strain>
    </source>
</reference>
<evidence type="ECO:0000313" key="2">
    <source>
        <dbReference type="EMBL" id="GAA2150826.1"/>
    </source>
</evidence>
<keyword evidence="3" id="KW-1185">Reference proteome</keyword>
<gene>
    <name evidence="2" type="ORF">GCM10009760_45510</name>
</gene>
<feature type="region of interest" description="Disordered" evidence="1">
    <location>
        <begin position="75"/>
        <end position="99"/>
    </location>
</feature>
<proteinExistence type="predicted"/>
<comment type="caution">
    <text evidence="2">The sequence shown here is derived from an EMBL/GenBank/DDBJ whole genome shotgun (WGS) entry which is preliminary data.</text>
</comment>
<evidence type="ECO:0000313" key="3">
    <source>
        <dbReference type="Proteomes" id="UP001422759"/>
    </source>
</evidence>
<protein>
    <submittedName>
        <fullName evidence="2">Uncharacterized protein</fullName>
    </submittedName>
</protein>
<sequence length="99" mass="11194">MPHPDISEISADPTERTEGVPPDALRGDVLLRELAQLHRTRHETFLYGSEDALRRHTLRTGQLEAEFVRRFPLRQVSAGRTRSGSRSREHAARAEAAPE</sequence>
<accession>A0ABP5LNL3</accession>
<evidence type="ECO:0000256" key="1">
    <source>
        <dbReference type="SAM" id="MobiDB-lite"/>
    </source>
</evidence>